<dbReference type="RefSeq" id="WP_089422514.1">
    <property type="nucleotide sequence ID" value="NZ_CP022416.1"/>
</dbReference>
<dbReference type="OrthoDB" id="9156251at2"/>
<geneLocation type="plasmid" evidence="2 3">
    <name>pSMR1-1</name>
</geneLocation>
<feature type="transmembrane region" description="Helical" evidence="1">
    <location>
        <begin position="332"/>
        <end position="349"/>
    </location>
</feature>
<dbReference type="InterPro" id="IPR059133">
    <property type="entry name" value="TsoY-like"/>
</dbReference>
<feature type="transmembrane region" description="Helical" evidence="1">
    <location>
        <begin position="252"/>
        <end position="271"/>
    </location>
</feature>
<keyword evidence="1" id="KW-0812">Transmembrane</keyword>
<feature type="transmembrane region" description="Helical" evidence="1">
    <location>
        <begin position="15"/>
        <end position="38"/>
    </location>
</feature>
<feature type="transmembrane region" description="Helical" evidence="1">
    <location>
        <begin position="140"/>
        <end position="160"/>
    </location>
</feature>
<feature type="transmembrane region" description="Helical" evidence="1">
    <location>
        <begin position="188"/>
        <end position="207"/>
    </location>
</feature>
<dbReference type="KEGG" id="spse:SULPSESMR1_04770"/>
<feature type="transmembrane region" description="Helical" evidence="1">
    <location>
        <begin position="219"/>
        <end position="240"/>
    </location>
</feature>
<gene>
    <name evidence="2" type="ORF">SULPSESMR1_04770</name>
</gene>
<feature type="transmembrane region" description="Helical" evidence="1">
    <location>
        <begin position="64"/>
        <end position="86"/>
    </location>
</feature>
<feature type="transmembrane region" description="Helical" evidence="1">
    <location>
        <begin position="112"/>
        <end position="134"/>
    </location>
</feature>
<proteinExistence type="predicted"/>
<organism evidence="2 3">
    <name type="scientific">Pseudosulfitobacter pseudonitzschiae</name>
    <dbReference type="NCBI Taxonomy" id="1402135"/>
    <lineage>
        <taxon>Bacteria</taxon>
        <taxon>Pseudomonadati</taxon>
        <taxon>Pseudomonadota</taxon>
        <taxon>Alphaproteobacteria</taxon>
        <taxon>Rhodobacterales</taxon>
        <taxon>Roseobacteraceae</taxon>
        <taxon>Pseudosulfitobacter</taxon>
    </lineage>
</organism>
<dbReference type="EMBL" id="CP022416">
    <property type="protein sequence ID" value="ASM74466.1"/>
    <property type="molecule type" value="Genomic_DNA"/>
</dbReference>
<dbReference type="Proteomes" id="UP000199754">
    <property type="component" value="Plasmid pSMR1-1"/>
</dbReference>
<keyword evidence="3" id="KW-1185">Reference proteome</keyword>
<keyword evidence="1" id="KW-1133">Transmembrane helix</keyword>
<reference evidence="2 3" key="1">
    <citation type="submission" date="2017-07" db="EMBL/GenBank/DDBJ databases">
        <title>Genome Sequence of Sulfitobacter pseudonitzschiae Strain SMR1 Isolated from a culture of the Diatom Skeletonema marinoi.</title>
        <authorList>
            <person name="Topel M."/>
            <person name="Pinder M.I.M."/>
            <person name="Johansson O.N."/>
            <person name="Kourtchenko O."/>
            <person name="Godhe A."/>
            <person name="Clarke A.K."/>
        </authorList>
    </citation>
    <scope>NUCLEOTIDE SEQUENCE [LARGE SCALE GENOMIC DNA]</scope>
    <source>
        <strain evidence="2 3">SMR1</strain>
        <plasmid evidence="2 3">pSMR1-1</plasmid>
    </source>
</reference>
<evidence type="ECO:0000313" key="3">
    <source>
        <dbReference type="Proteomes" id="UP000199754"/>
    </source>
</evidence>
<protein>
    <submittedName>
        <fullName evidence="2">Membrane protein</fullName>
    </submittedName>
</protein>
<accession>A0A221K663</accession>
<feature type="transmembrane region" description="Helical" evidence="1">
    <location>
        <begin position="291"/>
        <end position="312"/>
    </location>
</feature>
<keyword evidence="1" id="KW-0472">Membrane</keyword>
<evidence type="ECO:0000256" key="1">
    <source>
        <dbReference type="SAM" id="Phobius"/>
    </source>
</evidence>
<keyword evidence="2" id="KW-0614">Plasmid</keyword>
<dbReference type="AlphaFoldDB" id="A0A221K663"/>
<evidence type="ECO:0000313" key="2">
    <source>
        <dbReference type="EMBL" id="ASM74466.1"/>
    </source>
</evidence>
<feature type="transmembrane region" description="Helical" evidence="1">
    <location>
        <begin position="364"/>
        <end position="387"/>
    </location>
</feature>
<dbReference type="NCBIfam" id="NF047644">
    <property type="entry name" value="TsoY_fam"/>
    <property type="match status" value="1"/>
</dbReference>
<sequence length="404" mass="43235">MNTSHHRPADTWSPLYFLASLGPGGLAVTFFMFLMFWVPHPGQPVPVFEHIMSAFTSGGLPLKAAILLAVTGIAGFVFLNIKMLIWNLTRFSQFRKTESYTKLVNSNGETQLLAMPLALAMTVNAGFIVGLVFVPGLWGVVEYLFPLAMIAFALVAYLAFRQIGNFLGRVLSDGGIFDVSANNSFAQLLPAFALSMTAVGMAAPAAMSTVPLTVGVSMILSIMLGTVAGLYALVAAITAFNSMLHHGTAKESAPTLMIVVPILTVIGIMTMRQEHGLHTTFAAPSGVADNLLLTTTILAIQIVFLALGLLVLRRQKYADAYLRGNGNSAGAYALVCPGVALSVMLQFWINKGLVSAGLIAKFGIAYWSFTSLAIASQVAMIVLVFFLNHRHFAGRARMQSVPAE</sequence>
<name>A0A221K663_9RHOB</name>